<dbReference type="Pfam" id="PF05168">
    <property type="entry name" value="HEPN"/>
    <property type="match status" value="1"/>
</dbReference>
<sequence length="204" mass="23382">MTAPCIILFGSIAKESKGKDIDLLIIGNKNEEKKIAKSLYPLFKKYPLDTFFVSKEKLKELYYHGSPFLRLIQKEGRLLYMHNSLKDWHSSGLEDFRQAEYLREGDFYRGACFSSQQAIGKIIKWVLLKKGWELEKIHSIRRLIAIAENFGISIPLQDDEIDFIDSVYKGIYPGEEGLLPPGTPTQKDAKRALQIAKKVVSSLR</sequence>
<dbReference type="InterPro" id="IPR043519">
    <property type="entry name" value="NT_sf"/>
</dbReference>
<dbReference type="InterPro" id="IPR007842">
    <property type="entry name" value="HEPN_dom"/>
</dbReference>
<dbReference type="Gene3D" id="3.30.460.10">
    <property type="entry name" value="Beta Polymerase, domain 2"/>
    <property type="match status" value="1"/>
</dbReference>
<dbReference type="AlphaFoldDB" id="Q1PVX7"/>
<protein>
    <recommendedName>
        <fullName evidence="1">HEPN domain-containing protein</fullName>
    </recommendedName>
</protein>
<dbReference type="SMART" id="SM00748">
    <property type="entry name" value="HEPN"/>
    <property type="match status" value="1"/>
</dbReference>
<dbReference type="Gene3D" id="1.20.120.330">
    <property type="entry name" value="Nucleotidyltransferases domain 2"/>
    <property type="match status" value="1"/>
</dbReference>
<dbReference type="SUPFAM" id="SSF81301">
    <property type="entry name" value="Nucleotidyltransferase"/>
    <property type="match status" value="1"/>
</dbReference>
<evidence type="ECO:0000259" key="1">
    <source>
        <dbReference type="PROSITE" id="PS50910"/>
    </source>
</evidence>
<dbReference type="PROSITE" id="PS50910">
    <property type="entry name" value="HEPN"/>
    <property type="match status" value="1"/>
</dbReference>
<proteinExistence type="predicted"/>
<reference evidence="2" key="1">
    <citation type="journal article" date="2006" name="Nature">
        <title>Deciphering the evolution and metabolism of an anammox bacterium from a community genome.</title>
        <authorList>
            <person name="Strous M."/>
            <person name="Pelletier E."/>
            <person name="Mangenot S."/>
            <person name="Rattei T."/>
            <person name="Lehner A."/>
            <person name="Taylor M.W."/>
            <person name="Horn M."/>
            <person name="Daims H."/>
            <person name="Bartol-Mavel D."/>
            <person name="Wincker P."/>
            <person name="Barbe V."/>
            <person name="Fonknechten N."/>
            <person name="Vallenet D."/>
            <person name="Segurens B."/>
            <person name="Schenowitz-Truong C."/>
            <person name="Medigue C."/>
            <person name="Collingro A."/>
            <person name="Snel B."/>
            <person name="Dutilh B.E."/>
            <person name="OpDenCamp H.J.M."/>
            <person name="vanDerDrift C."/>
            <person name="Cirpus I."/>
            <person name="vanDePas-Schoonen K.T."/>
            <person name="Harhangi H.R."/>
            <person name="vanNiftrik L."/>
            <person name="Schmid M."/>
            <person name="Keltjens J."/>
            <person name="vanDeVossenberg J."/>
            <person name="Kartal B."/>
            <person name="Meier H."/>
            <person name="Frishman D."/>
            <person name="Huynen M.A."/>
            <person name="Mewes H."/>
            <person name="Weissenbach J."/>
            <person name="Jetten M.S.M."/>
            <person name="Wagner M."/>
            <person name="LePaslier D."/>
        </authorList>
    </citation>
    <scope>NUCLEOTIDE SEQUENCE</scope>
</reference>
<organism evidence="2">
    <name type="scientific">Kuenenia stuttgartiensis</name>
    <dbReference type="NCBI Taxonomy" id="174633"/>
    <lineage>
        <taxon>Bacteria</taxon>
        <taxon>Pseudomonadati</taxon>
        <taxon>Planctomycetota</taxon>
        <taxon>Candidatus Brocadiia</taxon>
        <taxon>Candidatus Brocadiales</taxon>
        <taxon>Candidatus Brocadiaceae</taxon>
        <taxon>Candidatus Kuenenia</taxon>
    </lineage>
</organism>
<evidence type="ECO:0000313" key="2">
    <source>
        <dbReference type="EMBL" id="CAJ71388.1"/>
    </source>
</evidence>
<dbReference type="EMBL" id="CT573073">
    <property type="protein sequence ID" value="CAJ71388.1"/>
    <property type="molecule type" value="Genomic_DNA"/>
</dbReference>
<dbReference type="SUPFAM" id="SSF81593">
    <property type="entry name" value="Nucleotidyltransferase substrate binding subunit/domain"/>
    <property type="match status" value="1"/>
</dbReference>
<accession>Q1PVX7</accession>
<gene>
    <name evidence="2" type="ORF">kustc0643</name>
</gene>
<feature type="domain" description="HEPN" evidence="1">
    <location>
        <begin position="89"/>
        <end position="199"/>
    </location>
</feature>
<name>Q1PVX7_KUEST</name>
<reference evidence="2" key="2">
    <citation type="submission" date="2006-01" db="EMBL/GenBank/DDBJ databases">
        <authorList>
            <person name="Genoscope"/>
        </authorList>
    </citation>
    <scope>NUCLEOTIDE SEQUENCE</scope>
</reference>